<dbReference type="Proteomes" id="UP000198287">
    <property type="component" value="Unassembled WGS sequence"/>
</dbReference>
<dbReference type="PROSITE" id="PS50004">
    <property type="entry name" value="C2"/>
    <property type="match status" value="2"/>
</dbReference>
<protein>
    <submittedName>
        <fullName evidence="4">Copine-5</fullName>
    </submittedName>
</protein>
<dbReference type="SUPFAM" id="SSF49562">
    <property type="entry name" value="C2 domain (Calcium/lipid-binding domain, CaLB)"/>
    <property type="match status" value="2"/>
</dbReference>
<dbReference type="SUPFAM" id="SSF53300">
    <property type="entry name" value="vWA-like"/>
    <property type="match status" value="1"/>
</dbReference>
<dbReference type="InterPro" id="IPR010734">
    <property type="entry name" value="Copine_C"/>
</dbReference>
<comment type="caution">
    <text evidence="4">The sequence shown here is derived from an EMBL/GenBank/DDBJ whole genome shotgun (WGS) entry which is preliminary data.</text>
</comment>
<dbReference type="PANTHER" id="PTHR10857:SF106">
    <property type="entry name" value="C2 DOMAIN-CONTAINING PROTEIN"/>
    <property type="match status" value="1"/>
</dbReference>
<dbReference type="GO" id="GO:0032991">
    <property type="term" value="C:protein-containing complex"/>
    <property type="evidence" value="ECO:0007669"/>
    <property type="project" value="UniProtKB-ARBA"/>
</dbReference>
<feature type="region of interest" description="Disordered" evidence="2">
    <location>
        <begin position="1"/>
        <end position="27"/>
    </location>
</feature>
<proteinExistence type="inferred from homology"/>
<dbReference type="Gene3D" id="2.60.40.150">
    <property type="entry name" value="C2 domain"/>
    <property type="match status" value="2"/>
</dbReference>
<keyword evidence="5" id="KW-1185">Reference proteome</keyword>
<evidence type="ECO:0000259" key="3">
    <source>
        <dbReference type="PROSITE" id="PS50004"/>
    </source>
</evidence>
<dbReference type="Pfam" id="PF00168">
    <property type="entry name" value="C2"/>
    <property type="match status" value="2"/>
</dbReference>
<dbReference type="CDD" id="cd04047">
    <property type="entry name" value="C2B_Copine"/>
    <property type="match status" value="1"/>
</dbReference>
<dbReference type="AlphaFoldDB" id="A0A226EK94"/>
<feature type="domain" description="C2" evidence="3">
    <location>
        <begin position="163"/>
        <end position="291"/>
    </location>
</feature>
<dbReference type="EMBL" id="LNIX01000003">
    <property type="protein sequence ID" value="OXA58125.1"/>
    <property type="molecule type" value="Genomic_DNA"/>
</dbReference>
<feature type="domain" description="C2" evidence="3">
    <location>
        <begin position="1"/>
        <end position="123"/>
    </location>
</feature>
<dbReference type="InterPro" id="IPR037768">
    <property type="entry name" value="C2B_Copine"/>
</dbReference>
<dbReference type="InterPro" id="IPR035892">
    <property type="entry name" value="C2_domain_sf"/>
</dbReference>
<evidence type="ECO:0000256" key="1">
    <source>
        <dbReference type="ARBA" id="ARBA00009048"/>
    </source>
</evidence>
<dbReference type="GO" id="GO:0071277">
    <property type="term" value="P:cellular response to calcium ion"/>
    <property type="evidence" value="ECO:0007669"/>
    <property type="project" value="TreeGrafter"/>
</dbReference>
<dbReference type="InterPro" id="IPR045052">
    <property type="entry name" value="Copine"/>
</dbReference>
<dbReference type="OrthoDB" id="5855668at2759"/>
<dbReference type="GO" id="GO:0005544">
    <property type="term" value="F:calcium-dependent phospholipid binding"/>
    <property type="evidence" value="ECO:0007669"/>
    <property type="project" value="InterPro"/>
</dbReference>
<accession>A0A226EK94</accession>
<sequence length="605" mass="68703">MSTKKKATPEVVVTNPDSEEVLSPQHRPRRPQFVLPSTLVELTISAQKNWVEYARTEVLENTFSPQWNTKISIRYNFEERQSLLFKIYDWDKETSSWKDQDFLGMLDCALGEIVAAPNKRVTIINFNLHAMYYAFLEKGGKSLRLQFVRKLAIPHMILGQSDVPSTITIVVEEISEKEGKDVVGFRLSCTNLINRGVLSKHDPYLIISKQLEDGSWTVVHKTEVLENTKNPNWRFFSVRMSSLGGKHENTVLRWSVLYWSHHGPPKLVGEFLTTFQQAMQAFQDGKASFPLINLRKKEKNQSYTNSGLLQIQELRVDEKKTFVDYLQSGLQLQWTVVIDFSSHNKSLKSPTSYHYIDGEQENRYVAAIKAVVVKCLILMRIVKSIFEIGSSVSFEGDVLQDYDADKRFPAFAFGAKPTKDEMINQYFPLNYNSDNPACEGVDGILAAYHEALKKVTISTPAIFSESIKQTAKLAKSNQNGTKYFVLLMITRGIINDKTLTIETIINASGLPMSVIIICVGDNNFESMAELDSDGRLLQLNGKKAQRDIVQAVDFKKFMSASRDQRGSKQPYVRKRALAAEVLAELPYQVVNWMESFRPMEPSAGE</sequence>
<dbReference type="STRING" id="158441.A0A226EK94"/>
<gene>
    <name evidence="4" type="ORF">Fcan01_07570</name>
</gene>
<evidence type="ECO:0000256" key="2">
    <source>
        <dbReference type="SAM" id="MobiDB-lite"/>
    </source>
</evidence>
<dbReference type="InterPro" id="IPR000008">
    <property type="entry name" value="C2_dom"/>
</dbReference>
<name>A0A226EK94_FOLCA</name>
<organism evidence="4 5">
    <name type="scientific">Folsomia candida</name>
    <name type="common">Springtail</name>
    <dbReference type="NCBI Taxonomy" id="158441"/>
    <lineage>
        <taxon>Eukaryota</taxon>
        <taxon>Metazoa</taxon>
        <taxon>Ecdysozoa</taxon>
        <taxon>Arthropoda</taxon>
        <taxon>Hexapoda</taxon>
        <taxon>Collembola</taxon>
        <taxon>Entomobryomorpha</taxon>
        <taxon>Isotomoidea</taxon>
        <taxon>Isotomidae</taxon>
        <taxon>Proisotominae</taxon>
        <taxon>Folsomia</taxon>
    </lineage>
</organism>
<dbReference type="SMART" id="SM00239">
    <property type="entry name" value="C2"/>
    <property type="match status" value="2"/>
</dbReference>
<evidence type="ECO:0000313" key="4">
    <source>
        <dbReference type="EMBL" id="OXA58125.1"/>
    </source>
</evidence>
<evidence type="ECO:0000313" key="5">
    <source>
        <dbReference type="Proteomes" id="UP000198287"/>
    </source>
</evidence>
<reference evidence="4 5" key="1">
    <citation type="submission" date="2015-12" db="EMBL/GenBank/DDBJ databases">
        <title>The genome of Folsomia candida.</title>
        <authorList>
            <person name="Faddeeva A."/>
            <person name="Derks M.F."/>
            <person name="Anvar Y."/>
            <person name="Smit S."/>
            <person name="Van Straalen N."/>
            <person name="Roelofs D."/>
        </authorList>
    </citation>
    <scope>NUCLEOTIDE SEQUENCE [LARGE SCALE GENOMIC DNA]</scope>
    <source>
        <strain evidence="4 5">VU population</strain>
        <tissue evidence="4">Whole body</tissue>
    </source>
</reference>
<dbReference type="CDD" id="cd04048">
    <property type="entry name" value="C2A_Copine"/>
    <property type="match status" value="1"/>
</dbReference>
<dbReference type="OMA" id="EFFAYES"/>
<dbReference type="InterPro" id="IPR036465">
    <property type="entry name" value="vWFA_dom_sf"/>
</dbReference>
<dbReference type="Pfam" id="PF07002">
    <property type="entry name" value="Copine"/>
    <property type="match status" value="1"/>
</dbReference>
<dbReference type="GO" id="GO:0005886">
    <property type="term" value="C:plasma membrane"/>
    <property type="evidence" value="ECO:0007669"/>
    <property type="project" value="TreeGrafter"/>
</dbReference>
<dbReference type="PANTHER" id="PTHR10857">
    <property type="entry name" value="COPINE"/>
    <property type="match status" value="1"/>
</dbReference>
<comment type="similarity">
    <text evidence="1">Belongs to the copine family.</text>
</comment>